<dbReference type="Pfam" id="PF04672">
    <property type="entry name" value="Methyltransf_19"/>
    <property type="match status" value="1"/>
</dbReference>
<reference evidence="1 2" key="1">
    <citation type="submission" date="2018-07" db="EMBL/GenBank/DDBJ databases">
        <title>Genomic Encyclopedia of Type Strains, Phase IV (KMG-IV): sequencing the most valuable type-strain genomes for metagenomic binning, comparative biology and taxonomic classification.</title>
        <authorList>
            <person name="Goeker M."/>
        </authorList>
    </citation>
    <scope>NUCLEOTIDE SEQUENCE [LARGE SCALE GENOMIC DNA]</scope>
    <source>
        <strain evidence="1 2">DSM 44952</strain>
    </source>
</reference>
<gene>
    <name evidence="1" type="ORF">DFR68_12017</name>
</gene>
<comment type="caution">
    <text evidence="1">The sequence shown here is derived from an EMBL/GenBank/DDBJ whole genome shotgun (WGS) entry which is preliminary data.</text>
</comment>
<keyword evidence="1" id="KW-0808">Transferase</keyword>
<dbReference type="PIRSF" id="PIRSF017393">
    <property type="entry name" value="MTase_SAV2177"/>
    <property type="match status" value="1"/>
</dbReference>
<proteinExistence type="predicted"/>
<dbReference type="OrthoDB" id="5175904at2"/>
<evidence type="ECO:0000313" key="2">
    <source>
        <dbReference type="Proteomes" id="UP000255355"/>
    </source>
</evidence>
<keyword evidence="2" id="KW-1185">Reference proteome</keyword>
<sequence>MRDPFAARAFDAGTRGPVGVDTERPSLPRVQDYWRRGRDNYDADRAFCTGLAQIAPGWPDVMRMGRLWRERVVRYLAGPAGIRQFVELGAGFPAMRDTHSIAQEFGRPAVVVYLDHDPVVTIHGRVLLGGYPRSHFERADITDPGRVLDVIGEHVDLRQPVALLAAGILPHIGGDVDPGTLMRTYIDALAPGSHVALTHFLAPHDGASHHSLAADLQHRYLTGLGSGWFRSRDAILGLFHGVELIEPGLVPLDQWWPLGPAVGLSPPEQRLVVGGVGAKTDSLTERVVALSQWRR</sequence>
<dbReference type="SUPFAM" id="SSF53335">
    <property type="entry name" value="S-adenosyl-L-methionine-dependent methyltransferases"/>
    <property type="match status" value="1"/>
</dbReference>
<dbReference type="GO" id="GO:0032259">
    <property type="term" value="P:methylation"/>
    <property type="evidence" value="ECO:0007669"/>
    <property type="project" value="UniProtKB-KW"/>
</dbReference>
<accession>A0A370GJK6</accession>
<dbReference type="RefSeq" id="WP_068027268.1">
    <property type="nucleotide sequence ID" value="NZ_QQAZ01000020.1"/>
</dbReference>
<organism evidence="1 2">
    <name type="scientific">Nocardia mexicana</name>
    <dbReference type="NCBI Taxonomy" id="279262"/>
    <lineage>
        <taxon>Bacteria</taxon>
        <taxon>Bacillati</taxon>
        <taxon>Actinomycetota</taxon>
        <taxon>Actinomycetes</taxon>
        <taxon>Mycobacteriales</taxon>
        <taxon>Nocardiaceae</taxon>
        <taxon>Nocardia</taxon>
    </lineage>
</organism>
<dbReference type="GO" id="GO:0008168">
    <property type="term" value="F:methyltransferase activity"/>
    <property type="evidence" value="ECO:0007669"/>
    <property type="project" value="UniProtKB-KW"/>
</dbReference>
<dbReference type="STRING" id="1210089.GCA_001613165_06042"/>
<evidence type="ECO:0000313" key="1">
    <source>
        <dbReference type="EMBL" id="RDI43550.1"/>
    </source>
</evidence>
<dbReference type="Gene3D" id="3.40.50.150">
    <property type="entry name" value="Vaccinia Virus protein VP39"/>
    <property type="match status" value="1"/>
</dbReference>
<dbReference type="AlphaFoldDB" id="A0A370GJK6"/>
<protein>
    <submittedName>
        <fullName evidence="1">S-adenosyl methyltransferase</fullName>
    </submittedName>
</protein>
<dbReference type="EMBL" id="QQAZ01000020">
    <property type="protein sequence ID" value="RDI43550.1"/>
    <property type="molecule type" value="Genomic_DNA"/>
</dbReference>
<dbReference type="Proteomes" id="UP000255355">
    <property type="component" value="Unassembled WGS sequence"/>
</dbReference>
<dbReference type="InterPro" id="IPR006764">
    <property type="entry name" value="SAM_dep_MeTrfase_SAV2177_type"/>
</dbReference>
<keyword evidence="1" id="KW-0489">Methyltransferase</keyword>
<dbReference type="InterPro" id="IPR029063">
    <property type="entry name" value="SAM-dependent_MTases_sf"/>
</dbReference>
<name>A0A370GJK6_9NOCA</name>